<keyword evidence="1" id="KW-0812">Transmembrane</keyword>
<evidence type="ECO:0000313" key="3">
    <source>
        <dbReference type="Proteomes" id="UP000254425"/>
    </source>
</evidence>
<dbReference type="EMBL" id="CP031320">
    <property type="protein sequence ID" value="AXK31808.1"/>
    <property type="molecule type" value="Genomic_DNA"/>
</dbReference>
<protein>
    <submittedName>
        <fullName evidence="2">Uncharacterized protein</fullName>
    </submittedName>
</protein>
<dbReference type="Proteomes" id="UP000254425">
    <property type="component" value="Chromosome"/>
</dbReference>
<dbReference type="RefSeq" id="WP_208875611.1">
    <property type="nucleotide sequence ID" value="NZ_CP031320.1"/>
</dbReference>
<keyword evidence="1" id="KW-1133">Transmembrane helix</keyword>
<keyword evidence="1" id="KW-0472">Membrane</keyword>
<keyword evidence="3" id="KW-1185">Reference proteome</keyword>
<proteinExistence type="predicted"/>
<sequence>MRFDRTHPALGRGIGFLSAAVLVASLRLLVTQIAAKAGAFTPPLALPVWLNVATVLAGVAASTERALRLRYSRLLDGAAG</sequence>
<reference evidence="2 3" key="1">
    <citation type="submission" date="2018-07" db="EMBL/GenBank/DDBJ databases">
        <title>Draft genome of the type strain Streptomyces armeniacus ATCC 15676.</title>
        <authorList>
            <person name="Labana P."/>
            <person name="Gosse J.T."/>
            <person name="Boddy C.N."/>
        </authorList>
    </citation>
    <scope>NUCLEOTIDE SEQUENCE [LARGE SCALE GENOMIC DNA]</scope>
    <source>
        <strain evidence="2 3">ATCC 15676</strain>
    </source>
</reference>
<feature type="transmembrane region" description="Helical" evidence="1">
    <location>
        <begin position="12"/>
        <end position="34"/>
    </location>
</feature>
<name>A0A345XJJ2_9ACTN</name>
<gene>
    <name evidence="2" type="ORF">DVA86_03260</name>
</gene>
<evidence type="ECO:0000256" key="1">
    <source>
        <dbReference type="SAM" id="Phobius"/>
    </source>
</evidence>
<dbReference type="AlphaFoldDB" id="A0A345XJJ2"/>
<evidence type="ECO:0000313" key="2">
    <source>
        <dbReference type="EMBL" id="AXK31808.1"/>
    </source>
</evidence>
<dbReference type="KEGG" id="sarm:DVA86_03260"/>
<feature type="transmembrane region" description="Helical" evidence="1">
    <location>
        <begin position="46"/>
        <end position="63"/>
    </location>
</feature>
<accession>A0A345XJJ2</accession>
<organism evidence="2 3">
    <name type="scientific">Streptomyces armeniacus</name>
    <dbReference type="NCBI Taxonomy" id="83291"/>
    <lineage>
        <taxon>Bacteria</taxon>
        <taxon>Bacillati</taxon>
        <taxon>Actinomycetota</taxon>
        <taxon>Actinomycetes</taxon>
        <taxon>Kitasatosporales</taxon>
        <taxon>Streptomycetaceae</taxon>
        <taxon>Streptomyces</taxon>
    </lineage>
</organism>